<evidence type="ECO:0000256" key="5">
    <source>
        <dbReference type="ARBA" id="ARBA00023136"/>
    </source>
</evidence>
<feature type="transmembrane region" description="Helical" evidence="6">
    <location>
        <begin position="174"/>
        <end position="193"/>
    </location>
</feature>
<dbReference type="GO" id="GO:0005886">
    <property type="term" value="C:plasma membrane"/>
    <property type="evidence" value="ECO:0007669"/>
    <property type="project" value="UniProtKB-SubCell"/>
</dbReference>
<dbReference type="InterPro" id="IPR043428">
    <property type="entry name" value="LivM-like"/>
</dbReference>
<keyword evidence="2" id="KW-1003">Cell membrane</keyword>
<dbReference type="PANTHER" id="PTHR30482">
    <property type="entry name" value="HIGH-AFFINITY BRANCHED-CHAIN AMINO ACID TRANSPORT SYSTEM PERMEASE"/>
    <property type="match status" value="1"/>
</dbReference>
<evidence type="ECO:0000256" key="2">
    <source>
        <dbReference type="ARBA" id="ARBA00022475"/>
    </source>
</evidence>
<dbReference type="Proteomes" id="UP000199118">
    <property type="component" value="Unassembled WGS sequence"/>
</dbReference>
<dbReference type="EMBL" id="FNMZ01000003">
    <property type="protein sequence ID" value="SDX00149.1"/>
    <property type="molecule type" value="Genomic_DNA"/>
</dbReference>
<dbReference type="AlphaFoldDB" id="A0A1H2Y6F5"/>
<proteinExistence type="predicted"/>
<accession>A0A1H2Y6F5</accession>
<evidence type="ECO:0000256" key="3">
    <source>
        <dbReference type="ARBA" id="ARBA00022692"/>
    </source>
</evidence>
<keyword evidence="4 6" id="KW-1133">Transmembrane helix</keyword>
<feature type="transmembrane region" description="Helical" evidence="6">
    <location>
        <begin position="22"/>
        <end position="40"/>
    </location>
</feature>
<feature type="transmembrane region" description="Helical" evidence="6">
    <location>
        <begin position="78"/>
        <end position="95"/>
    </location>
</feature>
<evidence type="ECO:0000256" key="6">
    <source>
        <dbReference type="SAM" id="Phobius"/>
    </source>
</evidence>
<evidence type="ECO:0000313" key="7">
    <source>
        <dbReference type="EMBL" id="SDX00149.1"/>
    </source>
</evidence>
<gene>
    <name evidence="7" type="ORF">SAMN05444336_10311</name>
</gene>
<dbReference type="CDD" id="cd06581">
    <property type="entry name" value="TM_PBP1_LivM_like"/>
    <property type="match status" value="1"/>
</dbReference>
<evidence type="ECO:0000313" key="8">
    <source>
        <dbReference type="Proteomes" id="UP000199118"/>
    </source>
</evidence>
<dbReference type="InterPro" id="IPR001851">
    <property type="entry name" value="ABC_transp_permease"/>
</dbReference>
<evidence type="ECO:0000256" key="4">
    <source>
        <dbReference type="ARBA" id="ARBA00022989"/>
    </source>
</evidence>
<feature type="transmembrane region" description="Helical" evidence="6">
    <location>
        <begin position="224"/>
        <end position="242"/>
    </location>
</feature>
<name>A0A1H2Y6F5_9RHOB</name>
<evidence type="ECO:0000256" key="1">
    <source>
        <dbReference type="ARBA" id="ARBA00004651"/>
    </source>
</evidence>
<comment type="subcellular location">
    <subcellularLocation>
        <location evidence="1">Cell membrane</location>
        <topology evidence="1">Multi-pass membrane protein</topology>
    </subcellularLocation>
</comment>
<keyword evidence="8" id="KW-1185">Reference proteome</keyword>
<dbReference type="RefSeq" id="WP_092681084.1">
    <property type="nucleotide sequence ID" value="NZ_FNMZ01000003.1"/>
</dbReference>
<keyword evidence="5 6" id="KW-0472">Membrane</keyword>
<organism evidence="7 8">
    <name type="scientific">Albimonas donghaensis</name>
    <dbReference type="NCBI Taxonomy" id="356660"/>
    <lineage>
        <taxon>Bacteria</taxon>
        <taxon>Pseudomonadati</taxon>
        <taxon>Pseudomonadota</taxon>
        <taxon>Alphaproteobacteria</taxon>
        <taxon>Rhodobacterales</taxon>
        <taxon>Paracoccaceae</taxon>
        <taxon>Albimonas</taxon>
    </lineage>
</organism>
<dbReference type="STRING" id="356660.SAMN05444336_10311"/>
<reference evidence="7 8" key="1">
    <citation type="submission" date="2016-10" db="EMBL/GenBank/DDBJ databases">
        <authorList>
            <person name="de Groot N.N."/>
        </authorList>
    </citation>
    <scope>NUCLEOTIDE SEQUENCE [LARGE SCALE GENOMIC DNA]</scope>
    <source>
        <strain evidence="7 8">DSM 17890</strain>
    </source>
</reference>
<dbReference type="PANTHER" id="PTHR30482:SF17">
    <property type="entry name" value="ABC TRANSPORTER ATP-BINDING PROTEIN"/>
    <property type="match status" value="1"/>
</dbReference>
<protein>
    <submittedName>
        <fullName evidence="7">Amino acid/amide ABC transporter membrane protein 2, HAAT family</fullName>
    </submittedName>
</protein>
<sequence length="336" mass="34379">MTDITTGAPAGRARGGSASLKGAGLLALGIAAALAAGFGLGGDPFLLNLAGYTCGFAIFALSVNVMLGGLGEVPLGHCMFYGIGAYAPAMAMNHAGLPYEAGVAIGMVVAALIAAPIGWLTLHLTGAYFSIVSWGLSGVAMVTALNLDVTGGPLGLFGFSRLAVGPFDLSRPQTYFFVAAAILLAVLVVLYHVRGSRFGRAMEAIRQGPHLARSLGIDVFRERLKALVLSAPIAALAGALSLPYTQIVTPEVMSVLRTVDALLAALIGGVGLIFGPAVGAVIFTILPQFLDLDPNVKVLVFSLLIILVMVAAPGGLHQLWKAAAARLSHARKGDAP</sequence>
<feature type="transmembrane region" description="Helical" evidence="6">
    <location>
        <begin position="298"/>
        <end position="320"/>
    </location>
</feature>
<dbReference type="OrthoDB" id="9810505at2"/>
<keyword evidence="3 6" id="KW-0812">Transmembrane</keyword>
<dbReference type="GO" id="GO:0015658">
    <property type="term" value="F:branched-chain amino acid transmembrane transporter activity"/>
    <property type="evidence" value="ECO:0007669"/>
    <property type="project" value="InterPro"/>
</dbReference>
<feature type="transmembrane region" description="Helical" evidence="6">
    <location>
        <begin position="46"/>
        <end position="66"/>
    </location>
</feature>
<feature type="transmembrane region" description="Helical" evidence="6">
    <location>
        <begin position="262"/>
        <end position="286"/>
    </location>
</feature>
<feature type="transmembrane region" description="Helical" evidence="6">
    <location>
        <begin position="101"/>
        <end position="120"/>
    </location>
</feature>
<dbReference type="Pfam" id="PF02653">
    <property type="entry name" value="BPD_transp_2"/>
    <property type="match status" value="1"/>
</dbReference>